<dbReference type="EMBL" id="KK914382">
    <property type="protein sequence ID" value="KDP37783.1"/>
    <property type="molecule type" value="Genomic_DNA"/>
</dbReference>
<feature type="region of interest" description="Disordered" evidence="1">
    <location>
        <begin position="77"/>
        <end position="104"/>
    </location>
</feature>
<reference evidence="2 3" key="1">
    <citation type="journal article" date="2014" name="PLoS ONE">
        <title>Global Analysis of Gene Expression Profiles in Physic Nut (Jatropha curcas L.) Seedlings Exposed to Salt Stress.</title>
        <authorList>
            <person name="Zhang L."/>
            <person name="Zhang C."/>
            <person name="Wu P."/>
            <person name="Chen Y."/>
            <person name="Li M."/>
            <person name="Jiang H."/>
            <person name="Wu G."/>
        </authorList>
    </citation>
    <scope>NUCLEOTIDE SEQUENCE [LARGE SCALE GENOMIC DNA]</scope>
    <source>
        <strain evidence="3">cv. GZQX0401</strain>
        <tissue evidence="2">Young leaves</tissue>
    </source>
</reference>
<evidence type="ECO:0000313" key="2">
    <source>
        <dbReference type="EMBL" id="KDP37783.1"/>
    </source>
</evidence>
<proteinExistence type="predicted"/>
<organism evidence="2 3">
    <name type="scientific">Jatropha curcas</name>
    <name type="common">Barbados nut</name>
    <dbReference type="NCBI Taxonomy" id="180498"/>
    <lineage>
        <taxon>Eukaryota</taxon>
        <taxon>Viridiplantae</taxon>
        <taxon>Streptophyta</taxon>
        <taxon>Embryophyta</taxon>
        <taxon>Tracheophyta</taxon>
        <taxon>Spermatophyta</taxon>
        <taxon>Magnoliopsida</taxon>
        <taxon>eudicotyledons</taxon>
        <taxon>Gunneridae</taxon>
        <taxon>Pentapetalae</taxon>
        <taxon>rosids</taxon>
        <taxon>fabids</taxon>
        <taxon>Malpighiales</taxon>
        <taxon>Euphorbiaceae</taxon>
        <taxon>Crotonoideae</taxon>
        <taxon>Jatropheae</taxon>
        <taxon>Jatropha</taxon>
    </lineage>
</organism>
<evidence type="ECO:0000256" key="1">
    <source>
        <dbReference type="SAM" id="MobiDB-lite"/>
    </source>
</evidence>
<accession>A0A067KS36</accession>
<protein>
    <submittedName>
        <fullName evidence="2">Uncharacterized protein</fullName>
    </submittedName>
</protein>
<dbReference type="Proteomes" id="UP000027138">
    <property type="component" value="Unassembled WGS sequence"/>
</dbReference>
<dbReference type="AlphaFoldDB" id="A0A067KS36"/>
<keyword evidence="3" id="KW-1185">Reference proteome</keyword>
<gene>
    <name evidence="2" type="ORF">JCGZ_06462</name>
</gene>
<sequence length="104" mass="11916">MHMIKDRNAHSESIMLNVQNGLRSGRTVCTVAVAKSKFEYSPEPLDKLIKARRLRSVNLKQVIVEGYPVYSLSKLRRSNPYPPEMDPKKVRSSKMSKIAKAMRK</sequence>
<evidence type="ECO:0000313" key="3">
    <source>
        <dbReference type="Proteomes" id="UP000027138"/>
    </source>
</evidence>
<name>A0A067KS36_JATCU</name>